<accession>A0A6A6DN57</accession>
<organism evidence="2 3">
    <name type="scientific">Zopfia rhizophila CBS 207.26</name>
    <dbReference type="NCBI Taxonomy" id="1314779"/>
    <lineage>
        <taxon>Eukaryota</taxon>
        <taxon>Fungi</taxon>
        <taxon>Dikarya</taxon>
        <taxon>Ascomycota</taxon>
        <taxon>Pezizomycotina</taxon>
        <taxon>Dothideomycetes</taxon>
        <taxon>Dothideomycetes incertae sedis</taxon>
        <taxon>Zopfiaceae</taxon>
        <taxon>Zopfia</taxon>
    </lineage>
</organism>
<dbReference type="OrthoDB" id="202840at2759"/>
<dbReference type="PANTHER" id="PTHR43968">
    <property type="match status" value="1"/>
</dbReference>
<dbReference type="SUPFAM" id="SSF52833">
    <property type="entry name" value="Thioredoxin-like"/>
    <property type="match status" value="1"/>
</dbReference>
<dbReference type="InterPro" id="IPR036282">
    <property type="entry name" value="Glutathione-S-Trfase_C_sf"/>
</dbReference>
<evidence type="ECO:0000259" key="1">
    <source>
        <dbReference type="PROSITE" id="PS50405"/>
    </source>
</evidence>
<sequence length="340" mass="37940">MAIEAPNDVVLFHYPFSPYARRIIWYLQLRGIGYAQCIQPPVLPRPDLSALGVNYRRIPVLSIGRDFYLDTRLILRKLEARFPDGKLGSDKGDEKALQRLLEGWIVEGPVFMRAAGLIPTSLGVMKDPKFRNDRESLTGRPWSVDALERGRPENVAYIRNCFEFLETTLLADGRDWVLKTERPSLADIEAIWPFDWLVEMKGSMPPSVVSEKHFPKVFAWIQRFRAALTAAKSSAPKPVNLKGPDAVNAILRSQLAEPNGTVDINDPLGLKEGTEVEVYPTDSGFTHRDHGRLVALTPDEVTVASKNKVGDQEVRIHAPRTGFRVTEIGRTASAGSGSKL</sequence>
<name>A0A6A6DN57_9PEZI</name>
<dbReference type="Pfam" id="PF25907">
    <property type="entry name" value="DUF7962"/>
    <property type="match status" value="1"/>
</dbReference>
<dbReference type="PROSITE" id="PS50405">
    <property type="entry name" value="GST_CTER"/>
    <property type="match status" value="1"/>
</dbReference>
<dbReference type="Proteomes" id="UP000800200">
    <property type="component" value="Unassembled WGS sequence"/>
</dbReference>
<dbReference type="Pfam" id="PF13417">
    <property type="entry name" value="GST_N_3"/>
    <property type="match status" value="1"/>
</dbReference>
<proteinExistence type="predicted"/>
<dbReference type="InterPro" id="IPR058268">
    <property type="entry name" value="DUF7962"/>
</dbReference>
<dbReference type="EMBL" id="ML994667">
    <property type="protein sequence ID" value="KAF2179380.1"/>
    <property type="molecule type" value="Genomic_DNA"/>
</dbReference>
<gene>
    <name evidence="2" type="ORF">K469DRAFT_694078</name>
</gene>
<dbReference type="SUPFAM" id="SSF47616">
    <property type="entry name" value="GST C-terminal domain-like"/>
    <property type="match status" value="1"/>
</dbReference>
<dbReference type="GO" id="GO:0005737">
    <property type="term" value="C:cytoplasm"/>
    <property type="evidence" value="ECO:0007669"/>
    <property type="project" value="TreeGrafter"/>
</dbReference>
<dbReference type="InterPro" id="IPR004045">
    <property type="entry name" value="Glutathione_S-Trfase_N"/>
</dbReference>
<dbReference type="AlphaFoldDB" id="A0A6A6DN57"/>
<reference evidence="2" key="1">
    <citation type="journal article" date="2020" name="Stud. Mycol.">
        <title>101 Dothideomycetes genomes: a test case for predicting lifestyles and emergence of pathogens.</title>
        <authorList>
            <person name="Haridas S."/>
            <person name="Albert R."/>
            <person name="Binder M."/>
            <person name="Bloem J."/>
            <person name="Labutti K."/>
            <person name="Salamov A."/>
            <person name="Andreopoulos B."/>
            <person name="Baker S."/>
            <person name="Barry K."/>
            <person name="Bills G."/>
            <person name="Bluhm B."/>
            <person name="Cannon C."/>
            <person name="Castanera R."/>
            <person name="Culley D."/>
            <person name="Daum C."/>
            <person name="Ezra D."/>
            <person name="Gonzalez J."/>
            <person name="Henrissat B."/>
            <person name="Kuo A."/>
            <person name="Liang C."/>
            <person name="Lipzen A."/>
            <person name="Lutzoni F."/>
            <person name="Magnuson J."/>
            <person name="Mondo S."/>
            <person name="Nolan M."/>
            <person name="Ohm R."/>
            <person name="Pangilinan J."/>
            <person name="Park H.-J."/>
            <person name="Ramirez L."/>
            <person name="Alfaro M."/>
            <person name="Sun H."/>
            <person name="Tritt A."/>
            <person name="Yoshinaga Y."/>
            <person name="Zwiers L.-H."/>
            <person name="Turgeon B."/>
            <person name="Goodwin S."/>
            <person name="Spatafora J."/>
            <person name="Crous P."/>
            <person name="Grigoriev I."/>
        </authorList>
    </citation>
    <scope>NUCLEOTIDE SEQUENCE</scope>
    <source>
        <strain evidence="2">CBS 207.26</strain>
    </source>
</reference>
<dbReference type="Gene3D" id="3.40.30.110">
    <property type="match status" value="2"/>
</dbReference>
<feature type="domain" description="GST C-terminal" evidence="1">
    <location>
        <begin position="91"/>
        <end position="245"/>
    </location>
</feature>
<evidence type="ECO:0000313" key="2">
    <source>
        <dbReference type="EMBL" id="KAF2179380.1"/>
    </source>
</evidence>
<dbReference type="InterPro" id="IPR036249">
    <property type="entry name" value="Thioredoxin-like_sf"/>
</dbReference>
<dbReference type="InterPro" id="IPR010987">
    <property type="entry name" value="Glutathione-S-Trfase_C-like"/>
</dbReference>
<dbReference type="InterPro" id="IPR050983">
    <property type="entry name" value="GST_Omega/HSP26"/>
</dbReference>
<evidence type="ECO:0000313" key="3">
    <source>
        <dbReference type="Proteomes" id="UP000800200"/>
    </source>
</evidence>
<protein>
    <recommendedName>
        <fullName evidence="1">GST C-terminal domain-containing protein</fullName>
    </recommendedName>
</protein>
<dbReference type="CDD" id="cd00299">
    <property type="entry name" value="GST_C_family"/>
    <property type="match status" value="1"/>
</dbReference>
<dbReference type="CDD" id="cd00570">
    <property type="entry name" value="GST_N_family"/>
    <property type="match status" value="1"/>
</dbReference>
<dbReference type="PANTHER" id="PTHR43968:SF6">
    <property type="entry name" value="GLUTATHIONE S-TRANSFERASE OMEGA"/>
    <property type="match status" value="1"/>
</dbReference>
<keyword evidence="3" id="KW-1185">Reference proteome</keyword>